<keyword evidence="2 8" id="KW-0597">Phosphoprotein</keyword>
<feature type="modified residue" description="Phosphoserine" evidence="8">
    <location>
        <position position="103"/>
    </location>
</feature>
<evidence type="ECO:0000256" key="6">
    <source>
        <dbReference type="ARBA" id="ARBA00066330"/>
    </source>
</evidence>
<dbReference type="InterPro" id="IPR016055">
    <property type="entry name" value="A-D-PHexomutase_a/b/a-I/II/III"/>
</dbReference>
<evidence type="ECO:0000256" key="10">
    <source>
        <dbReference type="RuleBase" id="RU004327"/>
    </source>
</evidence>
<dbReference type="GO" id="GO:0009252">
    <property type="term" value="P:peptidoglycan biosynthetic process"/>
    <property type="evidence" value="ECO:0007669"/>
    <property type="project" value="UniProtKB-ARBA"/>
</dbReference>
<feature type="domain" description="Alpha-D-phosphohexomutase C-terminal" evidence="11">
    <location>
        <begin position="375"/>
        <end position="441"/>
    </location>
</feature>
<dbReference type="FunFam" id="3.30.310.50:FF:000001">
    <property type="entry name" value="Phosphoglucosamine mutase"/>
    <property type="match status" value="1"/>
</dbReference>
<comment type="function">
    <text evidence="8 10">Catalyzes the conversion of glucosamine-6-phosphate to glucosamine-1-phosphate.</text>
</comment>
<feature type="binding site" description="via phosphate group" evidence="8">
    <location>
        <position position="103"/>
    </location>
    <ligand>
        <name>Mg(2+)</name>
        <dbReference type="ChEBI" id="CHEBI:18420"/>
    </ligand>
</feature>
<evidence type="ECO:0000259" key="13">
    <source>
        <dbReference type="Pfam" id="PF02879"/>
    </source>
</evidence>
<dbReference type="Gene3D" id="3.30.310.50">
    <property type="entry name" value="Alpha-D-phosphohexomutase, C-terminal domain"/>
    <property type="match status" value="1"/>
</dbReference>
<dbReference type="InterPro" id="IPR005843">
    <property type="entry name" value="A-D-PHexomutase_C"/>
</dbReference>
<dbReference type="InterPro" id="IPR005841">
    <property type="entry name" value="Alpha-D-phosphohexomutase_SF"/>
</dbReference>
<dbReference type="RefSeq" id="WP_101751811.1">
    <property type="nucleotide sequence ID" value="NZ_CP025430.1"/>
</dbReference>
<dbReference type="PRINTS" id="PR00509">
    <property type="entry name" value="PGMPMM"/>
</dbReference>
<evidence type="ECO:0000256" key="4">
    <source>
        <dbReference type="ARBA" id="ARBA00022842"/>
    </source>
</evidence>
<dbReference type="InterPro" id="IPR036900">
    <property type="entry name" value="A-D-PHexomutase_C_sf"/>
</dbReference>
<dbReference type="InterPro" id="IPR005845">
    <property type="entry name" value="A-D-PHexomutase_a/b/a-II"/>
</dbReference>
<feature type="active site" description="Phosphoserine intermediate" evidence="8">
    <location>
        <position position="103"/>
    </location>
</feature>
<evidence type="ECO:0000256" key="2">
    <source>
        <dbReference type="ARBA" id="ARBA00022553"/>
    </source>
</evidence>
<reference evidence="15 16" key="1">
    <citation type="journal article" date="2013" name="Antonie Van Leeuwenhoek">
        <title>Paracoccus zhejiangensis sp. nov., isolated from activated sludge in wastewater-treatment system.</title>
        <authorList>
            <person name="Wu Z.G."/>
            <person name="Zhang D.F."/>
            <person name="Liu Y.L."/>
            <person name="Wang F."/>
            <person name="Jiang X."/>
            <person name="Li C."/>
            <person name="Li S.P."/>
            <person name="Hong Q."/>
            <person name="Li W.J."/>
        </authorList>
    </citation>
    <scope>NUCLEOTIDE SEQUENCE [LARGE SCALE GENOMIC DNA]</scope>
    <source>
        <strain evidence="15 16">J6</strain>
    </source>
</reference>
<dbReference type="Pfam" id="PF02879">
    <property type="entry name" value="PGM_PMM_II"/>
    <property type="match status" value="1"/>
</dbReference>
<comment type="PTM">
    <text evidence="8">Activated by phosphorylation.</text>
</comment>
<dbReference type="SUPFAM" id="SSF55957">
    <property type="entry name" value="Phosphoglucomutase, C-terminal domain"/>
    <property type="match status" value="1"/>
</dbReference>
<dbReference type="InterPro" id="IPR006352">
    <property type="entry name" value="GlmM_bact"/>
</dbReference>
<dbReference type="InterPro" id="IPR050060">
    <property type="entry name" value="Phosphoglucosamine_mutase"/>
</dbReference>
<dbReference type="Pfam" id="PF02878">
    <property type="entry name" value="PGM_PMM_I"/>
    <property type="match status" value="1"/>
</dbReference>
<gene>
    <name evidence="8" type="primary">glmM</name>
    <name evidence="15" type="ORF">CX676_06035</name>
</gene>
<evidence type="ECO:0000256" key="1">
    <source>
        <dbReference type="ARBA" id="ARBA00010231"/>
    </source>
</evidence>
<dbReference type="AlphaFoldDB" id="A0A2H5EWW1"/>
<name>A0A2H5EWW1_9RHOB</name>
<sequence length="447" mass="47532">MSRKLFGTDGVRGRANTFPMTAEMALRLGAAAGRYFRRDGRNGHRVVIGKDTRLSGYMIENALTAGLTSTGMNVLLLGPVPTPAVGFLTRSMRADVGIMISASHNPAADNGIKFFGPDGFKLSDEAEAEIERIVAGSFDLAQPQNIGRAKRIDDGRGRYVEYAKTTFPTGQRLDGLKVVVDCANGAAYRAAPDVLWELGAEVIPVGVEPNGLNINEGCGSTHPEACADAVLKHGADLGISLDGDADRVAIIDEKGRLADGDQIMALLASRWAEEGRLKGGALVATVMSNLGLERYLQGRGLRLERTKVGDRYVVERMRGQGFNLGGEQSGHIVMTDYATTGDGLIAGLQFLAAMADSGQPASQLVSQFDPVPQLLKNVRYAAGADPLSTEPVKAVIAEAERRLNGSGRVLIRKSGTEPLIRVMAEAEDETMLREVVDGIVAAVEKAA</sequence>
<dbReference type="KEGG" id="pzh:CX676_06035"/>
<accession>A0A2H5EWW1</accession>
<dbReference type="PROSITE" id="PS00710">
    <property type="entry name" value="PGM_PMM"/>
    <property type="match status" value="1"/>
</dbReference>
<dbReference type="NCBIfam" id="TIGR01455">
    <property type="entry name" value="glmM"/>
    <property type="match status" value="1"/>
</dbReference>
<dbReference type="SUPFAM" id="SSF53738">
    <property type="entry name" value="Phosphoglucomutase, first 3 domains"/>
    <property type="match status" value="3"/>
</dbReference>
<evidence type="ECO:0000313" key="16">
    <source>
        <dbReference type="Proteomes" id="UP000234530"/>
    </source>
</evidence>
<evidence type="ECO:0000256" key="8">
    <source>
        <dbReference type="HAMAP-Rule" id="MF_01554"/>
    </source>
</evidence>
<feature type="binding site" evidence="8">
    <location>
        <position position="244"/>
    </location>
    <ligand>
        <name>Mg(2+)</name>
        <dbReference type="ChEBI" id="CHEBI:18420"/>
    </ligand>
</feature>
<keyword evidence="5 8" id="KW-0413">Isomerase</keyword>
<feature type="domain" description="Alpha-D-phosphohexomutase alpha/beta/alpha" evidence="13">
    <location>
        <begin position="158"/>
        <end position="255"/>
    </location>
</feature>
<dbReference type="GO" id="GO:0004615">
    <property type="term" value="F:phosphomannomutase activity"/>
    <property type="evidence" value="ECO:0007669"/>
    <property type="project" value="TreeGrafter"/>
</dbReference>
<keyword evidence="4 8" id="KW-0460">Magnesium</keyword>
<evidence type="ECO:0000259" key="11">
    <source>
        <dbReference type="Pfam" id="PF00408"/>
    </source>
</evidence>
<comment type="similarity">
    <text evidence="1 8 9">Belongs to the phosphohexose mutase family.</text>
</comment>
<comment type="catalytic activity">
    <reaction evidence="8 10">
        <text>alpha-D-glucosamine 1-phosphate = D-glucosamine 6-phosphate</text>
        <dbReference type="Rhea" id="RHEA:23424"/>
        <dbReference type="ChEBI" id="CHEBI:58516"/>
        <dbReference type="ChEBI" id="CHEBI:58725"/>
        <dbReference type="EC" id="5.4.2.10"/>
    </reaction>
</comment>
<dbReference type="GO" id="GO:0000287">
    <property type="term" value="F:magnesium ion binding"/>
    <property type="evidence" value="ECO:0007669"/>
    <property type="project" value="UniProtKB-UniRule"/>
</dbReference>
<dbReference type="PANTHER" id="PTHR42946:SF1">
    <property type="entry name" value="PHOSPHOGLUCOMUTASE (ALPHA-D-GLUCOSE-1,6-BISPHOSPHATE-DEPENDENT)"/>
    <property type="match status" value="1"/>
</dbReference>
<keyword evidence="3 8" id="KW-0479">Metal-binding</keyword>
<evidence type="ECO:0000256" key="5">
    <source>
        <dbReference type="ARBA" id="ARBA00023235"/>
    </source>
</evidence>
<evidence type="ECO:0000256" key="9">
    <source>
        <dbReference type="RuleBase" id="RU004326"/>
    </source>
</evidence>
<dbReference type="InterPro" id="IPR005844">
    <property type="entry name" value="A-D-PHexomutase_a/b/a-I"/>
</dbReference>
<comment type="cofactor">
    <cofactor evidence="8">
        <name>Mg(2+)</name>
        <dbReference type="ChEBI" id="CHEBI:18420"/>
    </cofactor>
    <text evidence="8">Binds 1 Mg(2+) ion per subunit.</text>
</comment>
<dbReference type="GO" id="GO:0008966">
    <property type="term" value="F:phosphoglucosamine mutase activity"/>
    <property type="evidence" value="ECO:0007669"/>
    <property type="project" value="UniProtKB-UniRule"/>
</dbReference>
<dbReference type="NCBIfam" id="NF008139">
    <property type="entry name" value="PRK10887.1"/>
    <property type="match status" value="1"/>
</dbReference>
<evidence type="ECO:0000256" key="3">
    <source>
        <dbReference type="ARBA" id="ARBA00022723"/>
    </source>
</evidence>
<proteinExistence type="inferred from homology"/>
<dbReference type="Pfam" id="PF00408">
    <property type="entry name" value="PGM_PMM_IV"/>
    <property type="match status" value="1"/>
</dbReference>
<feature type="domain" description="Alpha-D-phosphohexomutase alpha/beta/alpha" evidence="14">
    <location>
        <begin position="259"/>
        <end position="367"/>
    </location>
</feature>
<dbReference type="EC" id="5.4.2.10" evidence="6 8"/>
<dbReference type="FunFam" id="3.40.120.10:FF:000001">
    <property type="entry name" value="Phosphoglucosamine mutase"/>
    <property type="match status" value="1"/>
</dbReference>
<dbReference type="EMBL" id="CP025430">
    <property type="protein sequence ID" value="AUH63770.1"/>
    <property type="molecule type" value="Genomic_DNA"/>
</dbReference>
<dbReference type="PANTHER" id="PTHR42946">
    <property type="entry name" value="PHOSPHOHEXOSE MUTASE"/>
    <property type="match status" value="1"/>
</dbReference>
<evidence type="ECO:0000259" key="12">
    <source>
        <dbReference type="Pfam" id="PF02878"/>
    </source>
</evidence>
<dbReference type="InterPro" id="IPR005846">
    <property type="entry name" value="A-D-PHexomutase_a/b/a-III"/>
</dbReference>
<evidence type="ECO:0000256" key="7">
    <source>
        <dbReference type="ARBA" id="ARBA00068193"/>
    </source>
</evidence>
<dbReference type="CDD" id="cd05802">
    <property type="entry name" value="GlmM"/>
    <property type="match status" value="1"/>
</dbReference>
<protein>
    <recommendedName>
        <fullName evidence="7 8">Phosphoglucosamine mutase</fullName>
        <ecNumber evidence="6 8">5.4.2.10</ecNumber>
    </recommendedName>
</protein>
<organism evidence="15 16">
    <name type="scientific">Paracoccus zhejiangensis</name>
    <dbReference type="NCBI Taxonomy" id="1077935"/>
    <lineage>
        <taxon>Bacteria</taxon>
        <taxon>Pseudomonadati</taxon>
        <taxon>Pseudomonadota</taxon>
        <taxon>Alphaproteobacteria</taxon>
        <taxon>Rhodobacterales</taxon>
        <taxon>Paracoccaceae</taxon>
        <taxon>Paracoccus</taxon>
    </lineage>
</organism>
<dbReference type="GO" id="GO:0005829">
    <property type="term" value="C:cytosol"/>
    <property type="evidence" value="ECO:0007669"/>
    <property type="project" value="TreeGrafter"/>
</dbReference>
<evidence type="ECO:0000259" key="14">
    <source>
        <dbReference type="Pfam" id="PF02880"/>
    </source>
</evidence>
<dbReference type="InterPro" id="IPR016066">
    <property type="entry name" value="A-D-PHexomutase_CS"/>
</dbReference>
<dbReference type="Pfam" id="PF02880">
    <property type="entry name" value="PGM_PMM_III"/>
    <property type="match status" value="1"/>
</dbReference>
<dbReference type="OrthoDB" id="9803322at2"/>
<feature type="binding site" evidence="8">
    <location>
        <position position="242"/>
    </location>
    <ligand>
        <name>Mg(2+)</name>
        <dbReference type="ChEBI" id="CHEBI:18420"/>
    </ligand>
</feature>
<dbReference type="HAMAP" id="MF_01554_B">
    <property type="entry name" value="GlmM_B"/>
    <property type="match status" value="1"/>
</dbReference>
<dbReference type="FunFam" id="3.40.120.10:FF:000002">
    <property type="entry name" value="Phosphoglucosamine mutase"/>
    <property type="match status" value="1"/>
</dbReference>
<dbReference type="GO" id="GO:0006048">
    <property type="term" value="P:UDP-N-acetylglucosamine biosynthetic process"/>
    <property type="evidence" value="ECO:0007669"/>
    <property type="project" value="TreeGrafter"/>
</dbReference>
<evidence type="ECO:0000313" key="15">
    <source>
        <dbReference type="EMBL" id="AUH63770.1"/>
    </source>
</evidence>
<keyword evidence="16" id="KW-1185">Reference proteome</keyword>
<dbReference type="GO" id="GO:0005975">
    <property type="term" value="P:carbohydrate metabolic process"/>
    <property type="evidence" value="ECO:0007669"/>
    <property type="project" value="InterPro"/>
</dbReference>
<feature type="domain" description="Alpha-D-phosphohexomutase alpha/beta/alpha" evidence="12">
    <location>
        <begin position="3"/>
        <end position="135"/>
    </location>
</feature>
<dbReference type="Gene3D" id="3.40.120.10">
    <property type="entry name" value="Alpha-D-Glucose-1,6-Bisphosphate, subunit A, domain 3"/>
    <property type="match status" value="3"/>
</dbReference>
<dbReference type="Proteomes" id="UP000234530">
    <property type="component" value="Chromosome"/>
</dbReference>
<feature type="binding site" evidence="8">
    <location>
        <position position="246"/>
    </location>
    <ligand>
        <name>Mg(2+)</name>
        <dbReference type="ChEBI" id="CHEBI:18420"/>
    </ligand>
</feature>